<organism evidence="2 3">
    <name type="scientific">Thermoleophilum album</name>
    <dbReference type="NCBI Taxonomy" id="29539"/>
    <lineage>
        <taxon>Bacteria</taxon>
        <taxon>Bacillati</taxon>
        <taxon>Actinomycetota</taxon>
        <taxon>Thermoleophilia</taxon>
        <taxon>Thermoleophilales</taxon>
        <taxon>Thermoleophilaceae</taxon>
        <taxon>Thermoleophilum</taxon>
    </lineage>
</organism>
<dbReference type="STRING" id="29539.SAMN02745716_0115"/>
<dbReference type="CDD" id="cd02440">
    <property type="entry name" value="AdoMet_MTases"/>
    <property type="match status" value="1"/>
</dbReference>
<dbReference type="InterPro" id="IPR029063">
    <property type="entry name" value="SAM-dependent_MTases_sf"/>
</dbReference>
<dbReference type="Gene3D" id="3.40.50.150">
    <property type="entry name" value="Vaccinia Virus protein VP39"/>
    <property type="match status" value="1"/>
</dbReference>
<evidence type="ECO:0000313" key="3">
    <source>
        <dbReference type="Proteomes" id="UP000222056"/>
    </source>
</evidence>
<dbReference type="Proteomes" id="UP000222056">
    <property type="component" value="Unassembled WGS sequence"/>
</dbReference>
<dbReference type="GO" id="GO:0008757">
    <property type="term" value="F:S-adenosylmethionine-dependent methyltransferase activity"/>
    <property type="evidence" value="ECO:0007669"/>
    <property type="project" value="InterPro"/>
</dbReference>
<sequence length="256" mass="28846">MITKERPIITGERAVTAEGGFNPSWQRHNVEYKLAARFLPDGEIVDIGCGVGHGCEHLAPRPSVGVDIVPDVLAGQPRPTVVADMRALPFPSGRFAGAISVHAIEHVPDPERAAAEMHRVLAPGGVAAVWTPNRLTFGIPDEIIDPYHYVEFAPDELQQLLAEIFDRVELYGLFASERYMRIHIRERRRLRRLLALDPLALRRAIPRTLRQRLYDWQLSRARAQPDPDAAAIREHDFFLASERLHECLDVLAVCHK</sequence>
<evidence type="ECO:0000259" key="1">
    <source>
        <dbReference type="Pfam" id="PF08241"/>
    </source>
</evidence>
<dbReference type="EMBL" id="FNWJ01000001">
    <property type="protein sequence ID" value="SEH10266.1"/>
    <property type="molecule type" value="Genomic_DNA"/>
</dbReference>
<feature type="domain" description="Methyltransferase type 11" evidence="1">
    <location>
        <begin position="45"/>
        <end position="128"/>
    </location>
</feature>
<gene>
    <name evidence="2" type="ORF">SAMN02745716_0115</name>
</gene>
<keyword evidence="2" id="KW-0489">Methyltransferase</keyword>
<keyword evidence="3" id="KW-1185">Reference proteome</keyword>
<dbReference type="GO" id="GO:0032259">
    <property type="term" value="P:methylation"/>
    <property type="evidence" value="ECO:0007669"/>
    <property type="project" value="UniProtKB-KW"/>
</dbReference>
<dbReference type="InterPro" id="IPR013216">
    <property type="entry name" value="Methyltransf_11"/>
</dbReference>
<dbReference type="SUPFAM" id="SSF53335">
    <property type="entry name" value="S-adenosyl-L-methionine-dependent methyltransferases"/>
    <property type="match status" value="1"/>
</dbReference>
<dbReference type="RefSeq" id="WP_177169213.1">
    <property type="nucleotide sequence ID" value="NZ_FNWJ01000001.1"/>
</dbReference>
<keyword evidence="2" id="KW-0808">Transferase</keyword>
<dbReference type="AlphaFoldDB" id="A0A1H6FHH1"/>
<dbReference type="PANTHER" id="PTHR43591">
    <property type="entry name" value="METHYLTRANSFERASE"/>
    <property type="match status" value="1"/>
</dbReference>
<name>A0A1H6FHH1_THEAL</name>
<reference evidence="3" key="1">
    <citation type="submission" date="2016-10" db="EMBL/GenBank/DDBJ databases">
        <authorList>
            <person name="Varghese N."/>
            <person name="Submissions S."/>
        </authorList>
    </citation>
    <scope>NUCLEOTIDE SEQUENCE [LARGE SCALE GENOMIC DNA]</scope>
    <source>
        <strain evidence="3">ATCC 35263</strain>
    </source>
</reference>
<proteinExistence type="predicted"/>
<accession>A0A1H6FHH1</accession>
<evidence type="ECO:0000313" key="2">
    <source>
        <dbReference type="EMBL" id="SEH10266.1"/>
    </source>
</evidence>
<dbReference type="Pfam" id="PF08241">
    <property type="entry name" value="Methyltransf_11"/>
    <property type="match status" value="1"/>
</dbReference>
<protein>
    <submittedName>
        <fullName evidence="2">Methyltransferase domain-containing protein</fullName>
    </submittedName>
</protein>